<dbReference type="Ensembl" id="ENSSOCT00000015909.1">
    <property type="protein sequence ID" value="ENSSOCP00000015514.1"/>
    <property type="gene ID" value="ENSSOCG00000011687.1"/>
</dbReference>
<evidence type="ECO:0000313" key="2">
    <source>
        <dbReference type="Proteomes" id="UP000694551"/>
    </source>
</evidence>
<protein>
    <submittedName>
        <fullName evidence="1">Uncharacterized protein</fullName>
    </submittedName>
</protein>
<reference evidence="1" key="1">
    <citation type="submission" date="2025-08" db="UniProtKB">
        <authorList>
            <consortium name="Ensembl"/>
        </authorList>
    </citation>
    <scope>IDENTIFICATION</scope>
</reference>
<dbReference type="Proteomes" id="UP000694551">
    <property type="component" value="Unplaced"/>
</dbReference>
<reference evidence="1" key="2">
    <citation type="submission" date="2025-09" db="UniProtKB">
        <authorList>
            <consortium name="Ensembl"/>
        </authorList>
    </citation>
    <scope>IDENTIFICATION</scope>
</reference>
<evidence type="ECO:0000313" key="1">
    <source>
        <dbReference type="Ensembl" id="ENSSOCP00000015514.1"/>
    </source>
</evidence>
<keyword evidence="2" id="KW-1185">Reference proteome</keyword>
<sequence length="72" mass="7902">MSQQGYVAAPPYSQSQPGIGGFSAGFGPPNSSLHYGHYGDPNSSYSAPQCLKYSVRHLKKTFLSKFLIMFRL</sequence>
<dbReference type="AlphaFoldDB" id="A0A8D0FID0"/>
<organism evidence="1 2">
    <name type="scientific">Strix occidentalis caurina</name>
    <name type="common">northern spotted owl</name>
    <dbReference type="NCBI Taxonomy" id="311401"/>
    <lineage>
        <taxon>Eukaryota</taxon>
        <taxon>Metazoa</taxon>
        <taxon>Chordata</taxon>
        <taxon>Craniata</taxon>
        <taxon>Vertebrata</taxon>
        <taxon>Euteleostomi</taxon>
        <taxon>Archelosauria</taxon>
        <taxon>Archosauria</taxon>
        <taxon>Dinosauria</taxon>
        <taxon>Saurischia</taxon>
        <taxon>Theropoda</taxon>
        <taxon>Coelurosauria</taxon>
        <taxon>Aves</taxon>
        <taxon>Neognathae</taxon>
        <taxon>Neoaves</taxon>
        <taxon>Telluraves</taxon>
        <taxon>Strigiformes</taxon>
        <taxon>Strigidae</taxon>
        <taxon>Strix</taxon>
    </lineage>
</organism>
<accession>A0A8D0FID0</accession>
<name>A0A8D0FID0_STROC</name>
<proteinExistence type="predicted"/>